<dbReference type="EMBL" id="NIDE01000010">
    <property type="protein sequence ID" value="OWK39431.1"/>
    <property type="molecule type" value="Genomic_DNA"/>
</dbReference>
<evidence type="ECO:0000313" key="1">
    <source>
        <dbReference type="EMBL" id="OWK39431.1"/>
    </source>
</evidence>
<comment type="caution">
    <text evidence="1">The sequence shown here is derived from an EMBL/GenBank/DDBJ whole genome shotgun (WGS) entry which is preliminary data.</text>
</comment>
<dbReference type="AlphaFoldDB" id="A0A225DD10"/>
<keyword evidence="2" id="KW-1185">Reference proteome</keyword>
<dbReference type="Proteomes" id="UP000214646">
    <property type="component" value="Unassembled WGS sequence"/>
</dbReference>
<proteinExistence type="predicted"/>
<sequence length="38" mass="4463">MQHGFFNTRKWGAANTIAVLFALPGDSHHLPHLWIYWE</sequence>
<protein>
    <submittedName>
        <fullName evidence="1">Uncharacterized protein</fullName>
    </submittedName>
</protein>
<reference evidence="2" key="1">
    <citation type="submission" date="2017-06" db="EMBL/GenBank/DDBJ databases">
        <title>Genome analysis of Fimbriiglobus ruber SP5, the first member of the order Planctomycetales with confirmed chitinolytic capability.</title>
        <authorList>
            <person name="Ravin N.V."/>
            <person name="Rakitin A.L."/>
            <person name="Ivanova A.A."/>
            <person name="Beletsky A.V."/>
            <person name="Kulichevskaya I.S."/>
            <person name="Mardanov A.V."/>
            <person name="Dedysh S.N."/>
        </authorList>
    </citation>
    <scope>NUCLEOTIDE SEQUENCE [LARGE SCALE GENOMIC DNA]</scope>
    <source>
        <strain evidence="2">SP5</strain>
    </source>
</reference>
<gene>
    <name evidence="1" type="ORF">FRUB_05994</name>
</gene>
<organism evidence="1 2">
    <name type="scientific">Fimbriiglobus ruber</name>
    <dbReference type="NCBI Taxonomy" id="1908690"/>
    <lineage>
        <taxon>Bacteria</taxon>
        <taxon>Pseudomonadati</taxon>
        <taxon>Planctomycetota</taxon>
        <taxon>Planctomycetia</taxon>
        <taxon>Gemmatales</taxon>
        <taxon>Gemmataceae</taxon>
        <taxon>Fimbriiglobus</taxon>
    </lineage>
</organism>
<evidence type="ECO:0000313" key="2">
    <source>
        <dbReference type="Proteomes" id="UP000214646"/>
    </source>
</evidence>
<name>A0A225DD10_9BACT</name>
<accession>A0A225DD10</accession>